<feature type="region of interest" description="Disordered" evidence="1">
    <location>
        <begin position="666"/>
        <end position="685"/>
    </location>
</feature>
<dbReference type="OrthoDB" id="4227485at2759"/>
<feature type="region of interest" description="Disordered" evidence="1">
    <location>
        <begin position="420"/>
        <end position="477"/>
    </location>
</feature>
<protein>
    <submittedName>
        <fullName evidence="2">Uncharacterized protein</fullName>
    </submittedName>
</protein>
<evidence type="ECO:0000313" key="2">
    <source>
        <dbReference type="EMBL" id="KAE8384351.1"/>
    </source>
</evidence>
<organism evidence="2">
    <name type="scientific">Petromyces alliaceus</name>
    <name type="common">Aspergillus alliaceus</name>
    <dbReference type="NCBI Taxonomy" id="209559"/>
    <lineage>
        <taxon>Eukaryota</taxon>
        <taxon>Fungi</taxon>
        <taxon>Dikarya</taxon>
        <taxon>Ascomycota</taxon>
        <taxon>Pezizomycotina</taxon>
        <taxon>Eurotiomycetes</taxon>
        <taxon>Eurotiomycetidae</taxon>
        <taxon>Eurotiales</taxon>
        <taxon>Aspergillaceae</taxon>
        <taxon>Aspergillus</taxon>
        <taxon>Aspergillus subgen. Circumdati</taxon>
    </lineage>
</organism>
<dbReference type="Proteomes" id="UP000326877">
    <property type="component" value="Unassembled WGS sequence"/>
</dbReference>
<name>A0A5N7BR85_PETAA</name>
<feature type="compositionally biased region" description="Basic residues" evidence="1">
    <location>
        <begin position="811"/>
        <end position="820"/>
    </location>
</feature>
<dbReference type="AlphaFoldDB" id="A0A5N7BR85"/>
<gene>
    <name evidence="2" type="ORF">BDV23DRAFT_177126</name>
</gene>
<dbReference type="EMBL" id="ML735378">
    <property type="protein sequence ID" value="KAE8384351.1"/>
    <property type="molecule type" value="Genomic_DNA"/>
</dbReference>
<feature type="region of interest" description="Disordered" evidence="1">
    <location>
        <begin position="579"/>
        <end position="628"/>
    </location>
</feature>
<feature type="compositionally biased region" description="Basic residues" evidence="1">
    <location>
        <begin position="452"/>
        <end position="465"/>
    </location>
</feature>
<feature type="compositionally biased region" description="Basic and acidic residues" evidence="1">
    <location>
        <begin position="615"/>
        <end position="628"/>
    </location>
</feature>
<feature type="compositionally biased region" description="Basic and acidic residues" evidence="1">
    <location>
        <begin position="424"/>
        <end position="451"/>
    </location>
</feature>
<dbReference type="Pfam" id="PF12520">
    <property type="entry name" value="DUF3723"/>
    <property type="match status" value="3"/>
</dbReference>
<accession>A0A5N7BR85</accession>
<proteinExistence type="predicted"/>
<feature type="compositionally biased region" description="Basic and acidic residues" evidence="1">
    <location>
        <begin position="517"/>
        <end position="530"/>
    </location>
</feature>
<sequence length="820" mass="94001">MQRALFTDKEVQLTSKQQLKYQETAKNRCHHLDVENHIPVIVSQNNLTGALRHANVLPHALITNITESLATLQFSVSQVQGLHRQHRAKVSSKVLPPINRCEDLKVSLVKEYANQKTPTDGEIYRKIRQYKGEQNEPFQQQISILHQLITTNYVESSVINTSTHSMKKINQDTVNTLQLLAPSRYCADTKIARGLILSSQMFSDFKRFNRLVLSLYTFFKDFKYLESYAQYIKHLFSPLNESSTFQHQHADSTEHLDLSYRQVWLYTIQNYPLILPDPKSDNDLLAKPNQAKADKRAIYNIAELTSCLRFHSPEIRSLVEGSPDRHIAAVPCQSEVPYKLLADSSVKARAQCGMPQFRTYKQDSPLLFLDYVHDDDAPVANTITTFFIHPMSRVPSPRASSPTSLFVRDIPPVEGLEIVASNGPERERHQREIQHGEAEHNQQRRERQRKEHVVRRARKSQKCRHQTQQPGLGPEEIIKLDHLSKEWTDQEMLDREQLALIPTGANLPEPQPMTADQIDHLPTKHGETAHTRPAGRQEGSREDNELSTLDSIILTNNPAYPSLALGNKSLETTSEILEQASNSEPLREQSYKMRAAQQAGEPINQPRLTGSVEGKANETERNQQDHDYKEQIREEYLAQGFQAHQEQNRLDTELEHERLEQELNLTQQSHRPISEPAEQQDRPDPSADLVNVVATAHILSLAEDIEISFWSFEREQWRQTNCVKVSPSDLSHVEHVARKYMRKKYSLYNQNLQGLSPTQCFRAATINGNNAIFVISEEEEKKLAIQGQLKDRQLLPLVSRVLDPDQGSPKPRTKRQLRMI</sequence>
<evidence type="ECO:0000256" key="1">
    <source>
        <dbReference type="SAM" id="MobiDB-lite"/>
    </source>
</evidence>
<dbReference type="InterPro" id="IPR022198">
    <property type="entry name" value="DUF3723"/>
</dbReference>
<reference evidence="2" key="1">
    <citation type="submission" date="2019-04" db="EMBL/GenBank/DDBJ databases">
        <title>Friends and foes A comparative genomics studyof 23 Aspergillus species from section Flavi.</title>
        <authorList>
            <consortium name="DOE Joint Genome Institute"/>
            <person name="Kjaerbolling I."/>
            <person name="Vesth T."/>
            <person name="Frisvad J.C."/>
            <person name="Nybo J.L."/>
            <person name="Theobald S."/>
            <person name="Kildgaard S."/>
            <person name="Isbrandt T."/>
            <person name="Kuo A."/>
            <person name="Sato A."/>
            <person name="Lyhne E.K."/>
            <person name="Kogle M.E."/>
            <person name="Wiebenga A."/>
            <person name="Kun R.S."/>
            <person name="Lubbers R.J."/>
            <person name="Makela M.R."/>
            <person name="Barry K."/>
            <person name="Chovatia M."/>
            <person name="Clum A."/>
            <person name="Daum C."/>
            <person name="Haridas S."/>
            <person name="He G."/>
            <person name="LaButti K."/>
            <person name="Lipzen A."/>
            <person name="Mondo S."/>
            <person name="Riley R."/>
            <person name="Salamov A."/>
            <person name="Simmons B.A."/>
            <person name="Magnuson J.K."/>
            <person name="Henrissat B."/>
            <person name="Mortensen U.H."/>
            <person name="Larsen T.O."/>
            <person name="Devries R.P."/>
            <person name="Grigoriev I.V."/>
            <person name="Machida M."/>
            <person name="Baker S.E."/>
            <person name="Andersen M.R."/>
        </authorList>
    </citation>
    <scope>NUCLEOTIDE SEQUENCE [LARGE SCALE GENOMIC DNA]</scope>
    <source>
        <strain evidence="2">IBT 14317</strain>
    </source>
</reference>
<feature type="region of interest" description="Disordered" evidence="1">
    <location>
        <begin position="801"/>
        <end position="820"/>
    </location>
</feature>
<feature type="region of interest" description="Disordered" evidence="1">
    <location>
        <begin position="516"/>
        <end position="545"/>
    </location>
</feature>